<dbReference type="AlphaFoldDB" id="A0AA35W840"/>
<evidence type="ECO:0000313" key="3">
    <source>
        <dbReference type="Proteomes" id="UP001174909"/>
    </source>
</evidence>
<protein>
    <recommendedName>
        <fullName evidence="4">Solute-binding protein family 5 domain-containing protein</fullName>
    </recommendedName>
</protein>
<evidence type="ECO:0000256" key="1">
    <source>
        <dbReference type="SAM" id="MobiDB-lite"/>
    </source>
</evidence>
<sequence>MAVIQKFNPNWESQYEYPYDPGTANAMIDQAGYPANDDGVRFEMPLFVGPELGGGEGPAGEIGDAIAGFWEDVGIRVKVLKYAYGVFRPGLVSRSTVVPMLTSCDDGKESYPFDWPKGLVQTTLTRGGFSCGFESPEILEWYEATASEPDRGERVRINKEYLQYCHIGRTFPGTANDVPQARTSSNPNTQIASMATASGGTATTRPRTSS</sequence>
<feature type="region of interest" description="Disordered" evidence="1">
    <location>
        <begin position="175"/>
        <end position="210"/>
    </location>
</feature>
<comment type="caution">
    <text evidence="2">The sequence shown here is derived from an EMBL/GenBank/DDBJ whole genome shotgun (WGS) entry which is preliminary data.</text>
</comment>
<evidence type="ECO:0008006" key="4">
    <source>
        <dbReference type="Google" id="ProtNLM"/>
    </source>
</evidence>
<organism evidence="2 3">
    <name type="scientific">Geodia barretti</name>
    <name type="common">Barrett's horny sponge</name>
    <dbReference type="NCBI Taxonomy" id="519541"/>
    <lineage>
        <taxon>Eukaryota</taxon>
        <taxon>Metazoa</taxon>
        <taxon>Porifera</taxon>
        <taxon>Demospongiae</taxon>
        <taxon>Heteroscleromorpha</taxon>
        <taxon>Tetractinellida</taxon>
        <taxon>Astrophorina</taxon>
        <taxon>Geodiidae</taxon>
        <taxon>Geodia</taxon>
    </lineage>
</organism>
<gene>
    <name evidence="2" type="ORF">GBAR_LOCUS5269</name>
</gene>
<dbReference type="SUPFAM" id="SSF53850">
    <property type="entry name" value="Periplasmic binding protein-like II"/>
    <property type="match status" value="1"/>
</dbReference>
<keyword evidence="3" id="KW-1185">Reference proteome</keyword>
<feature type="compositionally biased region" description="Polar residues" evidence="1">
    <location>
        <begin position="181"/>
        <end position="191"/>
    </location>
</feature>
<accession>A0AA35W840</accession>
<name>A0AA35W840_GEOBA</name>
<dbReference type="Proteomes" id="UP001174909">
    <property type="component" value="Unassembled WGS sequence"/>
</dbReference>
<feature type="compositionally biased region" description="Low complexity" evidence="1">
    <location>
        <begin position="192"/>
        <end position="210"/>
    </location>
</feature>
<proteinExistence type="predicted"/>
<dbReference type="Gene3D" id="3.10.105.10">
    <property type="entry name" value="Dipeptide-binding Protein, Domain 3"/>
    <property type="match status" value="1"/>
</dbReference>
<evidence type="ECO:0000313" key="2">
    <source>
        <dbReference type="EMBL" id="CAI8007556.1"/>
    </source>
</evidence>
<dbReference type="EMBL" id="CASHTH010000783">
    <property type="protein sequence ID" value="CAI8007556.1"/>
    <property type="molecule type" value="Genomic_DNA"/>
</dbReference>
<reference evidence="2" key="1">
    <citation type="submission" date="2023-03" db="EMBL/GenBank/DDBJ databases">
        <authorList>
            <person name="Steffen K."/>
            <person name="Cardenas P."/>
        </authorList>
    </citation>
    <scope>NUCLEOTIDE SEQUENCE</scope>
</reference>